<dbReference type="InterPro" id="IPR010405">
    <property type="entry name" value="COBRA1"/>
</dbReference>
<dbReference type="AlphaFoldDB" id="A0A9W7XVU6"/>
<feature type="compositionally biased region" description="Basic and acidic residues" evidence="1">
    <location>
        <begin position="392"/>
        <end position="403"/>
    </location>
</feature>
<gene>
    <name evidence="2" type="ORF">LPJ53_005810</name>
</gene>
<name>A0A9W7XVU6_9FUNG</name>
<sequence length="676" mass="74281">MDGSADTPNGQPGRQFLVGAVGGEKIKRMMSLGNPKQAIVEFAQEGGLEIPASETIYGLLDSLGYTRWDIHNSVLESTVLAAQKQIQNANLSDEDHLRLLEQIRPYLSIKRLRHLPLMLMAQRPDLISDDIRMTIRANPNIYSHCSIGIKQELWKHDQDLFRQSVFSLIRAYSGSDELVSMAREMSGARAREFAVSHRKHGALIEIVHAVGSSLQLYMQMLGMVREELVEKNDPILGTLRSDIVVVMQQTGMAEVVKDDICLGLVRALDASILRQSIDEGCIDKLRIFFDGFGDDELPYGEIALIFSDPYARHVLAQYILAIMEEIAPNADVSSRYEDLDYPSLVLSIGLSAQKIINGNLKEFPKVNRNTKRKFFRTLVRFVEASQQRDQKARVRDQLGDTGKKPQISRAGSTPAVAIVSAPTVIEESGLRPTQEEIDILAGSELARQALYAYLLKRVTYMDLGMLNVWLPEVGKVVPSILELSNGQDALTSTLAHLDLAATPSSPRDPPSPPEILPSANLSAFELDAFVQSLITRVKETKGMALVILGSILQTGDSVVGDGASKIAAPFVLFLDQAAQARHCAHEQVVRLLAHLSNVLFAESAGVPDADVAEDKEGATSFIFKFAEYAAANYAVDPQHLPGLKKRYSELVSASPEQASGHRICASNCPNVAKFLE</sequence>
<dbReference type="GO" id="GO:0034244">
    <property type="term" value="P:negative regulation of transcription elongation by RNA polymerase II"/>
    <property type="evidence" value="ECO:0007669"/>
    <property type="project" value="TreeGrafter"/>
</dbReference>
<dbReference type="GO" id="GO:0032021">
    <property type="term" value="C:NELF complex"/>
    <property type="evidence" value="ECO:0007669"/>
    <property type="project" value="TreeGrafter"/>
</dbReference>
<organism evidence="2 3">
    <name type="scientific">Coemansia erecta</name>
    <dbReference type="NCBI Taxonomy" id="147472"/>
    <lineage>
        <taxon>Eukaryota</taxon>
        <taxon>Fungi</taxon>
        <taxon>Fungi incertae sedis</taxon>
        <taxon>Zoopagomycota</taxon>
        <taxon>Kickxellomycotina</taxon>
        <taxon>Kickxellomycetes</taxon>
        <taxon>Kickxellales</taxon>
        <taxon>Kickxellaceae</taxon>
        <taxon>Coemansia</taxon>
    </lineage>
</organism>
<evidence type="ECO:0000313" key="3">
    <source>
        <dbReference type="Proteomes" id="UP001149813"/>
    </source>
</evidence>
<proteinExistence type="predicted"/>
<comment type="caution">
    <text evidence="2">The sequence shown here is derived from an EMBL/GenBank/DDBJ whole genome shotgun (WGS) entry which is preliminary data.</text>
</comment>
<dbReference type="OrthoDB" id="5548359at2759"/>
<keyword evidence="3" id="KW-1185">Reference proteome</keyword>
<dbReference type="Pfam" id="PF06209">
    <property type="entry name" value="COBRA1"/>
    <property type="match status" value="1"/>
</dbReference>
<feature type="region of interest" description="Disordered" evidence="1">
    <location>
        <begin position="392"/>
        <end position="411"/>
    </location>
</feature>
<dbReference type="PANTHER" id="PTHR13503">
    <property type="entry name" value="NEGATIVE ELONGATION FACTOR COMPLEX MEMBER B"/>
    <property type="match status" value="1"/>
</dbReference>
<evidence type="ECO:0000313" key="2">
    <source>
        <dbReference type="EMBL" id="KAJ1719434.1"/>
    </source>
</evidence>
<dbReference type="EMBL" id="JANBOJ010000401">
    <property type="protein sequence ID" value="KAJ1719434.1"/>
    <property type="molecule type" value="Genomic_DNA"/>
</dbReference>
<evidence type="ECO:0000256" key="1">
    <source>
        <dbReference type="SAM" id="MobiDB-lite"/>
    </source>
</evidence>
<dbReference type="PANTHER" id="PTHR13503:SF3">
    <property type="entry name" value="NEGATIVE ELONGATION FACTOR B"/>
    <property type="match status" value="1"/>
</dbReference>
<accession>A0A9W7XVU6</accession>
<dbReference type="Proteomes" id="UP001149813">
    <property type="component" value="Unassembled WGS sequence"/>
</dbReference>
<protein>
    <submittedName>
        <fullName evidence="2">Uncharacterized protein</fullName>
    </submittedName>
</protein>
<reference evidence="2" key="1">
    <citation type="submission" date="2022-07" db="EMBL/GenBank/DDBJ databases">
        <title>Phylogenomic reconstructions and comparative analyses of Kickxellomycotina fungi.</title>
        <authorList>
            <person name="Reynolds N.K."/>
            <person name="Stajich J.E."/>
            <person name="Barry K."/>
            <person name="Grigoriev I.V."/>
            <person name="Crous P."/>
            <person name="Smith M.E."/>
        </authorList>
    </citation>
    <scope>NUCLEOTIDE SEQUENCE</scope>
    <source>
        <strain evidence="2">NBRC 32514</strain>
    </source>
</reference>